<keyword evidence="2" id="KW-1133">Transmembrane helix</keyword>
<evidence type="ECO:0000256" key="1">
    <source>
        <dbReference type="SAM" id="MobiDB-lite"/>
    </source>
</evidence>
<proteinExistence type="predicted"/>
<gene>
    <name evidence="3" type="ORF">ABEB36_009368</name>
</gene>
<name>A0ABD1EG53_HYPHA</name>
<organism evidence="3 4">
    <name type="scientific">Hypothenemus hampei</name>
    <name type="common">Coffee berry borer</name>
    <dbReference type="NCBI Taxonomy" id="57062"/>
    <lineage>
        <taxon>Eukaryota</taxon>
        <taxon>Metazoa</taxon>
        <taxon>Ecdysozoa</taxon>
        <taxon>Arthropoda</taxon>
        <taxon>Hexapoda</taxon>
        <taxon>Insecta</taxon>
        <taxon>Pterygota</taxon>
        <taxon>Neoptera</taxon>
        <taxon>Endopterygota</taxon>
        <taxon>Coleoptera</taxon>
        <taxon>Polyphaga</taxon>
        <taxon>Cucujiformia</taxon>
        <taxon>Curculionidae</taxon>
        <taxon>Scolytinae</taxon>
        <taxon>Hypothenemus</taxon>
    </lineage>
</organism>
<protein>
    <recommendedName>
        <fullName evidence="5">Envelope protein</fullName>
    </recommendedName>
</protein>
<reference evidence="3 4" key="1">
    <citation type="submission" date="2024-05" db="EMBL/GenBank/DDBJ databases">
        <title>Genetic variation in Jamaican populations of the coffee berry borer (Hypothenemus hampei).</title>
        <authorList>
            <person name="Errbii M."/>
            <person name="Myrie A."/>
        </authorList>
    </citation>
    <scope>NUCLEOTIDE SEQUENCE [LARGE SCALE GENOMIC DNA]</scope>
    <source>
        <strain evidence="3">JA-Hopewell-2020-01-JO</strain>
        <tissue evidence="3">Whole body</tissue>
    </source>
</reference>
<evidence type="ECO:0000313" key="4">
    <source>
        <dbReference type="Proteomes" id="UP001566132"/>
    </source>
</evidence>
<feature type="compositionally biased region" description="Basic and acidic residues" evidence="1">
    <location>
        <begin position="381"/>
        <end position="398"/>
    </location>
</feature>
<comment type="caution">
    <text evidence="3">The sequence shown here is derived from an EMBL/GenBank/DDBJ whole genome shotgun (WGS) entry which is preliminary data.</text>
</comment>
<dbReference type="Proteomes" id="UP001566132">
    <property type="component" value="Unassembled WGS sequence"/>
</dbReference>
<feature type="transmembrane region" description="Helical" evidence="2">
    <location>
        <begin position="349"/>
        <end position="371"/>
    </location>
</feature>
<dbReference type="Pfam" id="PF12259">
    <property type="entry name" value="Baculo_F"/>
    <property type="match status" value="1"/>
</dbReference>
<dbReference type="AlphaFoldDB" id="A0ABD1EG53"/>
<evidence type="ECO:0000256" key="2">
    <source>
        <dbReference type="SAM" id="Phobius"/>
    </source>
</evidence>
<keyword evidence="4" id="KW-1185">Reference proteome</keyword>
<evidence type="ECO:0008006" key="5">
    <source>
        <dbReference type="Google" id="ProtNLM"/>
    </source>
</evidence>
<dbReference type="EMBL" id="JBDJPC010000007">
    <property type="protein sequence ID" value="KAL1493670.1"/>
    <property type="molecule type" value="Genomic_DNA"/>
</dbReference>
<evidence type="ECO:0000313" key="3">
    <source>
        <dbReference type="EMBL" id="KAL1493670.1"/>
    </source>
</evidence>
<sequence>MDSQDEEKIYKILNHIKSNQKNLQNQLSMQYSVSNDLINNFNKSLENIKYNEILLASRIIQLKTAVEINIKDIEVLHYKDLFNQLIILYNSVLYILQDIENSLMFCKLRTLHPSVIKSIDLFSEISRISHYYKNQLPFAVKFENILDFESLIRLNCKIENMHIIYFLALPIGLEEDFELYHMLPIPTKLESEYRTVIPKTSYLLKSKSNKIRPLSDICTGTTVFQCPKHLLLTNDLLCEEEILLKGTSANCEYSIVHIEQSYYEIIPEINQYLLIFPERKSITMQCENISYNDKTYGNAIVIAHENLQIKGNQNSNITIELKNYKLKDISLPHVQKIIPNRIQEYKENYHYHLPSIWTIFLYVSVIAVVMAKYWRYKKSRRNENRRQSEEDKPAKEKVNLPGDASF</sequence>
<dbReference type="InterPro" id="IPR022048">
    <property type="entry name" value="Envelope_fusion-like"/>
</dbReference>
<feature type="region of interest" description="Disordered" evidence="1">
    <location>
        <begin position="380"/>
        <end position="406"/>
    </location>
</feature>
<keyword evidence="2" id="KW-0812">Transmembrane</keyword>
<keyword evidence="2" id="KW-0472">Membrane</keyword>
<accession>A0ABD1EG53</accession>